<dbReference type="OrthoDB" id="9792509at2"/>
<feature type="transmembrane region" description="Helical" evidence="7">
    <location>
        <begin position="66"/>
        <end position="88"/>
    </location>
</feature>
<dbReference type="InterPro" id="IPR000515">
    <property type="entry name" value="MetI-like"/>
</dbReference>
<evidence type="ECO:0000259" key="8">
    <source>
        <dbReference type="PROSITE" id="PS50928"/>
    </source>
</evidence>
<dbReference type="Gene3D" id="1.10.3720.10">
    <property type="entry name" value="MetI-like"/>
    <property type="match status" value="1"/>
</dbReference>
<protein>
    <submittedName>
        <fullName evidence="9">NitT/TauT family transport system permease protein</fullName>
    </submittedName>
</protein>
<evidence type="ECO:0000256" key="2">
    <source>
        <dbReference type="ARBA" id="ARBA00022448"/>
    </source>
</evidence>
<dbReference type="CDD" id="cd06261">
    <property type="entry name" value="TM_PBP2"/>
    <property type="match status" value="1"/>
</dbReference>
<feature type="transmembrane region" description="Helical" evidence="7">
    <location>
        <begin position="128"/>
        <end position="150"/>
    </location>
</feature>
<evidence type="ECO:0000256" key="7">
    <source>
        <dbReference type="RuleBase" id="RU363032"/>
    </source>
</evidence>
<evidence type="ECO:0000256" key="6">
    <source>
        <dbReference type="ARBA" id="ARBA00023136"/>
    </source>
</evidence>
<feature type="transmembrane region" description="Helical" evidence="7">
    <location>
        <begin position="219"/>
        <end position="245"/>
    </location>
</feature>
<dbReference type="AlphaFoldDB" id="A0A1M7ULS1"/>
<feature type="transmembrane region" description="Helical" evidence="7">
    <location>
        <begin position="12"/>
        <end position="29"/>
    </location>
</feature>
<dbReference type="GO" id="GO:0055085">
    <property type="term" value="P:transmembrane transport"/>
    <property type="evidence" value="ECO:0007669"/>
    <property type="project" value="InterPro"/>
</dbReference>
<feature type="domain" description="ABC transmembrane type-1" evidence="8">
    <location>
        <begin position="62"/>
        <end position="242"/>
    </location>
</feature>
<proteinExistence type="inferred from homology"/>
<feature type="transmembrane region" description="Helical" evidence="7">
    <location>
        <begin position="180"/>
        <end position="199"/>
    </location>
</feature>
<dbReference type="InterPro" id="IPR035906">
    <property type="entry name" value="MetI-like_sf"/>
</dbReference>
<evidence type="ECO:0000313" key="10">
    <source>
        <dbReference type="Proteomes" id="UP000184096"/>
    </source>
</evidence>
<keyword evidence="3" id="KW-1003">Cell membrane</keyword>
<keyword evidence="5 7" id="KW-1133">Transmembrane helix</keyword>
<evidence type="ECO:0000313" key="9">
    <source>
        <dbReference type="EMBL" id="SHN83972.1"/>
    </source>
</evidence>
<evidence type="ECO:0000256" key="1">
    <source>
        <dbReference type="ARBA" id="ARBA00004651"/>
    </source>
</evidence>
<organism evidence="9 10">
    <name type="scientific">Bradyrhizobium erythrophlei</name>
    <dbReference type="NCBI Taxonomy" id="1437360"/>
    <lineage>
        <taxon>Bacteria</taxon>
        <taxon>Pseudomonadati</taxon>
        <taxon>Pseudomonadota</taxon>
        <taxon>Alphaproteobacteria</taxon>
        <taxon>Hyphomicrobiales</taxon>
        <taxon>Nitrobacteraceae</taxon>
        <taxon>Bradyrhizobium</taxon>
    </lineage>
</organism>
<feature type="transmembrane region" description="Helical" evidence="7">
    <location>
        <begin position="100"/>
        <end position="122"/>
    </location>
</feature>
<keyword evidence="2 7" id="KW-0813">Transport</keyword>
<keyword evidence="4 7" id="KW-0812">Transmembrane</keyword>
<comment type="similarity">
    <text evidence="7">Belongs to the binding-protein-dependent transport system permease family.</text>
</comment>
<dbReference type="SUPFAM" id="SSF161098">
    <property type="entry name" value="MetI-like"/>
    <property type="match status" value="1"/>
</dbReference>
<dbReference type="Pfam" id="PF00528">
    <property type="entry name" value="BPD_transp_1"/>
    <property type="match status" value="1"/>
</dbReference>
<dbReference type="Proteomes" id="UP000184096">
    <property type="component" value="Chromosome I"/>
</dbReference>
<dbReference type="PROSITE" id="PS50928">
    <property type="entry name" value="ABC_TM1"/>
    <property type="match status" value="1"/>
</dbReference>
<accession>A0A1M7ULS1</accession>
<reference evidence="10" key="1">
    <citation type="submission" date="2016-11" db="EMBL/GenBank/DDBJ databases">
        <authorList>
            <person name="Varghese N."/>
            <person name="Submissions S."/>
        </authorList>
    </citation>
    <scope>NUCLEOTIDE SEQUENCE [LARGE SCALE GENOMIC DNA]</scope>
    <source>
        <strain evidence="10">GAS401</strain>
    </source>
</reference>
<comment type="subcellular location">
    <subcellularLocation>
        <location evidence="1 7">Cell membrane</location>
        <topology evidence="1 7">Multi-pass membrane protein</topology>
    </subcellularLocation>
</comment>
<gene>
    <name evidence="9" type="ORF">SAMN05444170_5734</name>
</gene>
<evidence type="ECO:0000256" key="5">
    <source>
        <dbReference type="ARBA" id="ARBA00022989"/>
    </source>
</evidence>
<sequence length="256" mass="27451">MKYKRTIRRAAYSASPWIATIGFFLSWELGCRLLNVPPFILPTPSAAIGSLLEYRDGIWLNASHTLVTTLLGFALAVVFGAGLGVIVGGSPLLYRALNPLLIGFNSIPKVAVVPILVLWFGIGFVPAVLTAFLVAFFPITVNVATGIVTMQPELRDVLRSLGASRTDILFRVGLPCSMPYFFASLKIAITLAFVGSVISETVASNVGIGYLMMSASATFRVPLVFAALLVIAGMGIIMYAAAAVLEWRFAGWAMRT</sequence>
<evidence type="ECO:0000256" key="4">
    <source>
        <dbReference type="ARBA" id="ARBA00022692"/>
    </source>
</evidence>
<dbReference type="PANTHER" id="PTHR30151">
    <property type="entry name" value="ALKANE SULFONATE ABC TRANSPORTER-RELATED, MEMBRANE SUBUNIT"/>
    <property type="match status" value="1"/>
</dbReference>
<keyword evidence="10" id="KW-1185">Reference proteome</keyword>
<dbReference type="EMBL" id="LT670849">
    <property type="protein sequence ID" value="SHN83972.1"/>
    <property type="molecule type" value="Genomic_DNA"/>
</dbReference>
<name>A0A1M7ULS1_9BRAD</name>
<evidence type="ECO:0000256" key="3">
    <source>
        <dbReference type="ARBA" id="ARBA00022475"/>
    </source>
</evidence>
<keyword evidence="6 7" id="KW-0472">Membrane</keyword>
<dbReference type="GO" id="GO:0005886">
    <property type="term" value="C:plasma membrane"/>
    <property type="evidence" value="ECO:0007669"/>
    <property type="project" value="UniProtKB-SubCell"/>
</dbReference>
<dbReference type="PANTHER" id="PTHR30151:SF0">
    <property type="entry name" value="ABC TRANSPORTER PERMEASE PROTEIN MJ0413-RELATED"/>
    <property type="match status" value="1"/>
</dbReference>